<gene>
    <name evidence="8" type="ORF">Sste5346_003946</name>
</gene>
<feature type="compositionally biased region" description="Polar residues" evidence="7">
    <location>
        <begin position="36"/>
        <end position="45"/>
    </location>
</feature>
<dbReference type="Proteomes" id="UP001583186">
    <property type="component" value="Unassembled WGS sequence"/>
</dbReference>
<evidence type="ECO:0000256" key="3">
    <source>
        <dbReference type="ARBA" id="ARBA00022980"/>
    </source>
</evidence>
<evidence type="ECO:0000313" key="9">
    <source>
        <dbReference type="Proteomes" id="UP001583186"/>
    </source>
</evidence>
<dbReference type="InterPro" id="IPR018305">
    <property type="entry name" value="Ribosomal_m50"/>
</dbReference>
<evidence type="ECO:0000256" key="1">
    <source>
        <dbReference type="ARBA" id="ARBA00004173"/>
    </source>
</evidence>
<organism evidence="8 9">
    <name type="scientific">Sporothrix stenoceras</name>
    <dbReference type="NCBI Taxonomy" id="5173"/>
    <lineage>
        <taxon>Eukaryota</taxon>
        <taxon>Fungi</taxon>
        <taxon>Dikarya</taxon>
        <taxon>Ascomycota</taxon>
        <taxon>Pezizomycotina</taxon>
        <taxon>Sordariomycetes</taxon>
        <taxon>Sordariomycetidae</taxon>
        <taxon>Ophiostomatales</taxon>
        <taxon>Ophiostomataceae</taxon>
        <taxon>Sporothrix</taxon>
    </lineage>
</organism>
<evidence type="ECO:0000313" key="8">
    <source>
        <dbReference type="EMBL" id="KAL1897640.1"/>
    </source>
</evidence>
<feature type="region of interest" description="Disordered" evidence="7">
    <location>
        <begin position="35"/>
        <end position="93"/>
    </location>
</feature>
<keyword evidence="5" id="KW-0687">Ribonucleoprotein</keyword>
<dbReference type="Pfam" id="PF10501">
    <property type="entry name" value="Ribosomal_L50"/>
    <property type="match status" value="1"/>
</dbReference>
<accession>A0ABR3ZAG0</accession>
<comment type="similarity">
    <text evidence="2">Belongs to the mitochondrion-specific ribosomal protein mL50 family.</text>
</comment>
<feature type="compositionally biased region" description="Low complexity" evidence="7">
    <location>
        <begin position="46"/>
        <end position="61"/>
    </location>
</feature>
<keyword evidence="4" id="KW-0496">Mitochondrion</keyword>
<protein>
    <recommendedName>
        <fullName evidence="6">Large ribosomal subunit protein mL50</fullName>
    </recommendedName>
</protein>
<sequence>MRRIARLPKPTGAAVAESTTAARTSSRCTFLCHATATPSSHSPRLSTTFSRTTASSFTPSSLTHGRYFSTSVARRQADPKQPAENDAAAPTNEATADLEALNEAEQQFEEADEWAALENQVDENGLAIPGPVQSAPLPGQIADSTYVPAESGDGLEEVGGLDGWWEDNQHWDQSLEFRGFGPRDRVTDPAVLEVLARQAVAEALAVQSQKNAELLTSTSWSRGSDGPAALALQFDVDASGSVTGVRGDVAGVVSGLQAEDAAEDVATPAAEEAQALVASWAEDASWKSISLHDVAVKFAINKRILQLTGHLLADAHLVEAHTVGDLLRVLVRPPKAKKLAEELAVDGQLAALPNVAVYGRRVTPVDKHKAVGRWKVIVQELEKRNLPVTGTGGFGKSVERKWTFY</sequence>
<evidence type="ECO:0000256" key="4">
    <source>
        <dbReference type="ARBA" id="ARBA00023128"/>
    </source>
</evidence>
<keyword evidence="9" id="KW-1185">Reference proteome</keyword>
<comment type="subcellular location">
    <subcellularLocation>
        <location evidence="1">Mitochondrion</location>
    </subcellularLocation>
</comment>
<evidence type="ECO:0000256" key="2">
    <source>
        <dbReference type="ARBA" id="ARBA00008860"/>
    </source>
</evidence>
<evidence type="ECO:0000256" key="7">
    <source>
        <dbReference type="SAM" id="MobiDB-lite"/>
    </source>
</evidence>
<reference evidence="8 9" key="1">
    <citation type="journal article" date="2024" name="IMA Fungus">
        <title>IMA Genome - F19 : A genome assembly and annotation guide to empower mycologists, including annotated draft genome sequences of Ceratocystis pirilliformis, Diaporthe australafricana, Fusarium ophioides, Paecilomyces lecythidis, and Sporothrix stenoceras.</title>
        <authorList>
            <person name="Aylward J."/>
            <person name="Wilson A.M."/>
            <person name="Visagie C.M."/>
            <person name="Spraker J."/>
            <person name="Barnes I."/>
            <person name="Buitendag C."/>
            <person name="Ceriani C."/>
            <person name="Del Mar Angel L."/>
            <person name="du Plessis D."/>
            <person name="Fuchs T."/>
            <person name="Gasser K."/>
            <person name="Kramer D."/>
            <person name="Li W."/>
            <person name="Munsamy K."/>
            <person name="Piso A."/>
            <person name="Price J.L."/>
            <person name="Sonnekus B."/>
            <person name="Thomas C."/>
            <person name="van der Nest A."/>
            <person name="van Dijk A."/>
            <person name="van Heerden A."/>
            <person name="van Vuuren N."/>
            <person name="Yilmaz N."/>
            <person name="Duong T.A."/>
            <person name="van der Merwe N.A."/>
            <person name="Wingfield M.J."/>
            <person name="Wingfield B.D."/>
        </authorList>
    </citation>
    <scope>NUCLEOTIDE SEQUENCE [LARGE SCALE GENOMIC DNA]</scope>
    <source>
        <strain evidence="8 9">CMW 5346</strain>
    </source>
</reference>
<evidence type="ECO:0000256" key="6">
    <source>
        <dbReference type="ARBA" id="ARBA00035183"/>
    </source>
</evidence>
<dbReference type="EMBL" id="JAWCUI010000018">
    <property type="protein sequence ID" value="KAL1897640.1"/>
    <property type="molecule type" value="Genomic_DNA"/>
</dbReference>
<proteinExistence type="inferred from homology"/>
<evidence type="ECO:0000256" key="5">
    <source>
        <dbReference type="ARBA" id="ARBA00023274"/>
    </source>
</evidence>
<keyword evidence="3" id="KW-0689">Ribosomal protein</keyword>
<name>A0ABR3ZAG0_9PEZI</name>
<comment type="caution">
    <text evidence="8">The sequence shown here is derived from an EMBL/GenBank/DDBJ whole genome shotgun (WGS) entry which is preliminary data.</text>
</comment>